<comment type="caution">
    <text evidence="2">The sequence shown here is derived from an EMBL/GenBank/DDBJ whole genome shotgun (WGS) entry which is preliminary data.</text>
</comment>
<gene>
    <name evidence="2" type="ORF">KS419_22965</name>
</gene>
<keyword evidence="1" id="KW-0472">Membrane</keyword>
<feature type="transmembrane region" description="Helical" evidence="1">
    <location>
        <begin position="34"/>
        <end position="52"/>
    </location>
</feature>
<name>A0ABS6JLQ4_9BACI</name>
<keyword evidence="3" id="KW-1185">Reference proteome</keyword>
<feature type="transmembrane region" description="Helical" evidence="1">
    <location>
        <begin position="145"/>
        <end position="165"/>
    </location>
</feature>
<evidence type="ECO:0000313" key="2">
    <source>
        <dbReference type="EMBL" id="MBU9714610.1"/>
    </source>
</evidence>
<organism evidence="2 3">
    <name type="scientific">Evansella tamaricis</name>
    <dbReference type="NCBI Taxonomy" id="2069301"/>
    <lineage>
        <taxon>Bacteria</taxon>
        <taxon>Bacillati</taxon>
        <taxon>Bacillota</taxon>
        <taxon>Bacilli</taxon>
        <taxon>Bacillales</taxon>
        <taxon>Bacillaceae</taxon>
        <taxon>Evansella</taxon>
    </lineage>
</organism>
<evidence type="ECO:0000313" key="3">
    <source>
        <dbReference type="Proteomes" id="UP000784880"/>
    </source>
</evidence>
<dbReference type="Proteomes" id="UP000784880">
    <property type="component" value="Unassembled WGS sequence"/>
</dbReference>
<feature type="transmembrane region" description="Helical" evidence="1">
    <location>
        <begin position="113"/>
        <end position="133"/>
    </location>
</feature>
<accession>A0ABS6JLQ4</accession>
<keyword evidence="1" id="KW-0812">Transmembrane</keyword>
<feature type="transmembrane region" description="Helical" evidence="1">
    <location>
        <begin position="58"/>
        <end position="76"/>
    </location>
</feature>
<evidence type="ECO:0000256" key="1">
    <source>
        <dbReference type="SAM" id="Phobius"/>
    </source>
</evidence>
<keyword evidence="1" id="KW-1133">Transmembrane helix</keyword>
<dbReference type="EMBL" id="JAHQCS010000181">
    <property type="protein sequence ID" value="MBU9714610.1"/>
    <property type="molecule type" value="Genomic_DNA"/>
</dbReference>
<protein>
    <submittedName>
        <fullName evidence="2">Uncharacterized protein</fullName>
    </submittedName>
</protein>
<proteinExistence type="predicted"/>
<sequence>MLFYSVFIVIPLCLYYLAVKGSGKERSGMEKMMLTMGSSMILGITAGVFLGGLYQGQFFASVILSVLAAVLLGFILGWPHGTLGIIEGIFTGGMAGLMGAMTAEMLPIPEVRILLLFLLLLSGLAGFWSIHYWKRRDSTAKWKLTILHILTLLYLVLITFLFIWYPPYQGNNMLGDHNMFLYLDTF</sequence>
<feature type="transmembrane region" description="Helical" evidence="1">
    <location>
        <begin position="6"/>
        <end position="22"/>
    </location>
</feature>
<reference evidence="2 3" key="1">
    <citation type="submission" date="2021-06" db="EMBL/GenBank/DDBJ databases">
        <title>Bacillus sp. RD4P76, an endophyte from a halophyte.</title>
        <authorList>
            <person name="Sun J.-Q."/>
        </authorList>
    </citation>
    <scope>NUCLEOTIDE SEQUENCE [LARGE SCALE GENOMIC DNA]</scope>
    <source>
        <strain evidence="2 3">CGMCC 1.15917</strain>
    </source>
</reference>
<dbReference type="RefSeq" id="WP_217069313.1">
    <property type="nucleotide sequence ID" value="NZ_JAHQCS010000181.1"/>
</dbReference>